<comment type="caution">
    <text evidence="11">The sequence shown here is derived from an EMBL/GenBank/DDBJ whole genome shotgun (WGS) entry which is preliminary data.</text>
</comment>
<evidence type="ECO:0000256" key="1">
    <source>
        <dbReference type="ARBA" id="ARBA00001974"/>
    </source>
</evidence>
<reference evidence="12" key="1">
    <citation type="journal article" date="2019" name="Int. J. Syst. Evol. Microbiol.">
        <title>The Global Catalogue of Microorganisms (GCM) 10K type strain sequencing project: providing services to taxonomists for standard genome sequencing and annotation.</title>
        <authorList>
            <consortium name="The Broad Institute Genomics Platform"/>
            <consortium name="The Broad Institute Genome Sequencing Center for Infectious Disease"/>
            <person name="Wu L."/>
            <person name="Ma J."/>
        </authorList>
    </citation>
    <scope>NUCLEOTIDE SEQUENCE [LARGE SCALE GENOMIC DNA]</scope>
    <source>
        <strain evidence="12">NBRC 105830</strain>
    </source>
</reference>
<evidence type="ECO:0000256" key="7">
    <source>
        <dbReference type="RuleBase" id="RU362125"/>
    </source>
</evidence>
<feature type="domain" description="Acyl-CoA dehydrogenase/oxidase N-terminal" evidence="10">
    <location>
        <begin position="7"/>
        <end position="130"/>
    </location>
</feature>
<protein>
    <submittedName>
        <fullName evidence="11">Acyl-CoA dehydrogenase</fullName>
    </submittedName>
</protein>
<comment type="similarity">
    <text evidence="2 7">Belongs to the acyl-CoA dehydrogenase family.</text>
</comment>
<dbReference type="Proteomes" id="UP001157109">
    <property type="component" value="Unassembled WGS sequence"/>
</dbReference>
<evidence type="ECO:0000256" key="3">
    <source>
        <dbReference type="ARBA" id="ARBA00011738"/>
    </source>
</evidence>
<dbReference type="SUPFAM" id="SSF47203">
    <property type="entry name" value="Acyl-CoA dehydrogenase C-terminal domain-like"/>
    <property type="match status" value="1"/>
</dbReference>
<organism evidence="11 12">
    <name type="scientific">Arsenicicoccus piscis</name>
    <dbReference type="NCBI Taxonomy" id="673954"/>
    <lineage>
        <taxon>Bacteria</taxon>
        <taxon>Bacillati</taxon>
        <taxon>Actinomycetota</taxon>
        <taxon>Actinomycetes</taxon>
        <taxon>Micrococcales</taxon>
        <taxon>Intrasporangiaceae</taxon>
        <taxon>Arsenicicoccus</taxon>
    </lineage>
</organism>
<evidence type="ECO:0000256" key="5">
    <source>
        <dbReference type="ARBA" id="ARBA00022827"/>
    </source>
</evidence>
<keyword evidence="12" id="KW-1185">Reference proteome</keyword>
<evidence type="ECO:0000259" key="8">
    <source>
        <dbReference type="Pfam" id="PF00441"/>
    </source>
</evidence>
<keyword evidence="5 7" id="KW-0274">FAD</keyword>
<evidence type="ECO:0000256" key="2">
    <source>
        <dbReference type="ARBA" id="ARBA00009347"/>
    </source>
</evidence>
<evidence type="ECO:0000259" key="10">
    <source>
        <dbReference type="Pfam" id="PF02771"/>
    </source>
</evidence>
<feature type="domain" description="Acyl-CoA oxidase/dehydrogenase middle" evidence="9">
    <location>
        <begin position="135"/>
        <end position="223"/>
    </location>
</feature>
<evidence type="ECO:0000256" key="4">
    <source>
        <dbReference type="ARBA" id="ARBA00022630"/>
    </source>
</evidence>
<dbReference type="InterPro" id="IPR050741">
    <property type="entry name" value="Acyl-CoA_dehydrogenase"/>
</dbReference>
<comment type="cofactor">
    <cofactor evidence="1 7">
        <name>FAD</name>
        <dbReference type="ChEBI" id="CHEBI:57692"/>
    </cofactor>
</comment>
<dbReference type="SUPFAM" id="SSF56645">
    <property type="entry name" value="Acyl-CoA dehydrogenase NM domain-like"/>
    <property type="match status" value="1"/>
</dbReference>
<dbReference type="InterPro" id="IPR009100">
    <property type="entry name" value="AcylCoA_DH/oxidase_NM_dom_sf"/>
</dbReference>
<dbReference type="InterPro" id="IPR013786">
    <property type="entry name" value="AcylCoA_DH/ox_N"/>
</dbReference>
<dbReference type="InterPro" id="IPR009075">
    <property type="entry name" value="AcylCo_DH/oxidase_C"/>
</dbReference>
<dbReference type="RefSeq" id="WP_241441439.1">
    <property type="nucleotide sequence ID" value="NZ_BSUJ01000001.1"/>
</dbReference>
<dbReference type="Gene3D" id="2.40.110.10">
    <property type="entry name" value="Butyryl-CoA Dehydrogenase, subunit A, domain 2"/>
    <property type="match status" value="1"/>
</dbReference>
<accession>A0ABQ6HSK6</accession>
<dbReference type="Pfam" id="PF02770">
    <property type="entry name" value="Acyl-CoA_dh_M"/>
    <property type="match status" value="1"/>
</dbReference>
<evidence type="ECO:0000313" key="11">
    <source>
        <dbReference type="EMBL" id="GMA21142.1"/>
    </source>
</evidence>
<dbReference type="PANTHER" id="PTHR48083:SF13">
    <property type="entry name" value="ACYL-COA DEHYDROGENASE FAMILY MEMBER 11"/>
    <property type="match status" value="1"/>
</dbReference>
<dbReference type="EMBL" id="BSUJ01000001">
    <property type="protein sequence ID" value="GMA21142.1"/>
    <property type="molecule type" value="Genomic_DNA"/>
</dbReference>
<keyword evidence="4 7" id="KW-0285">Flavoprotein</keyword>
<gene>
    <name evidence="11" type="primary">acd_2</name>
    <name evidence="11" type="ORF">GCM10025862_31630</name>
</gene>
<feature type="domain" description="Acyl-CoA dehydrogenase/oxidase C-terminal" evidence="8">
    <location>
        <begin position="250"/>
        <end position="397"/>
    </location>
</feature>
<dbReference type="InterPro" id="IPR046373">
    <property type="entry name" value="Acyl-CoA_Oxase/DH_mid-dom_sf"/>
</dbReference>
<name>A0ABQ6HSK6_9MICO</name>
<dbReference type="Pfam" id="PF00441">
    <property type="entry name" value="Acyl-CoA_dh_1"/>
    <property type="match status" value="1"/>
</dbReference>
<dbReference type="Gene3D" id="1.10.540.10">
    <property type="entry name" value="Acyl-CoA dehydrogenase/oxidase, N-terminal domain"/>
    <property type="match status" value="1"/>
</dbReference>
<evidence type="ECO:0000313" key="12">
    <source>
        <dbReference type="Proteomes" id="UP001157109"/>
    </source>
</evidence>
<proteinExistence type="inferred from homology"/>
<dbReference type="InterPro" id="IPR006091">
    <property type="entry name" value="Acyl-CoA_Oxase/DH_mid-dom"/>
</dbReference>
<dbReference type="PANTHER" id="PTHR48083">
    <property type="entry name" value="MEDIUM-CHAIN SPECIFIC ACYL-COA DEHYDROGENASE, MITOCHONDRIAL-RELATED"/>
    <property type="match status" value="1"/>
</dbReference>
<sequence>MDLAYSPTQARLIEAALTFVEDEVIPAEPVARDEAAARPPEHQWDRLPVVDRLRDTARELGLWDLWVPEPWGQGLGALDAAPVAEASGRSPHLAPTAMNSIGADVGTMRLLAAHGTPEQQEQWLRPLADGTIRSAIAMTEPGVASSDAHNIATQVREEGDELVLTGHKWWTTGAMAPDCAFLLVMAQSAPQAMRHRQHSLVIVPRDAPGLRISRNLTLLGQADPIIGGHADIVLDEVRVPRANLVGDWHGGYSLAQERMNPSRLLHGLRLVGVAERAFDLMAERVQHRVSGGRVLGQHGLVQEWIGRSRIEIDQARMLALRAAWFMDRDDERTATAVSQLKVVAPAMAGAVVDRSMQALGALGVGPDTMLPELYSYARMLRLQDGPDEVHLLAVARRELRRYS</sequence>
<keyword evidence="6 7" id="KW-0560">Oxidoreductase</keyword>
<dbReference type="InterPro" id="IPR037069">
    <property type="entry name" value="AcylCoA_DH/ox_N_sf"/>
</dbReference>
<evidence type="ECO:0000259" key="9">
    <source>
        <dbReference type="Pfam" id="PF02770"/>
    </source>
</evidence>
<dbReference type="Gene3D" id="1.20.140.10">
    <property type="entry name" value="Butyryl-CoA Dehydrogenase, subunit A, domain 3"/>
    <property type="match status" value="1"/>
</dbReference>
<dbReference type="InterPro" id="IPR036250">
    <property type="entry name" value="AcylCo_DH-like_C"/>
</dbReference>
<dbReference type="Pfam" id="PF02771">
    <property type="entry name" value="Acyl-CoA_dh_N"/>
    <property type="match status" value="1"/>
</dbReference>
<comment type="subunit">
    <text evidence="3">Homodimer.</text>
</comment>
<evidence type="ECO:0000256" key="6">
    <source>
        <dbReference type="ARBA" id="ARBA00023002"/>
    </source>
</evidence>